<dbReference type="InterPro" id="IPR004199">
    <property type="entry name" value="B-gal_small/dom_5"/>
</dbReference>
<evidence type="ECO:0000256" key="6">
    <source>
        <dbReference type="ARBA" id="ARBA00023295"/>
    </source>
</evidence>
<dbReference type="EC" id="3.2.1.23" evidence="3 8"/>
<dbReference type="GO" id="GO:0009341">
    <property type="term" value="C:beta-galactosidase complex"/>
    <property type="evidence" value="ECO:0007669"/>
    <property type="project" value="InterPro"/>
</dbReference>
<dbReference type="InterPro" id="IPR014718">
    <property type="entry name" value="GH-type_carb-bd"/>
</dbReference>
<comment type="caution">
    <text evidence="10">The sequence shown here is derived from an EMBL/GenBank/DDBJ whole genome shotgun (WGS) entry which is preliminary data.</text>
</comment>
<dbReference type="SMART" id="SM01038">
    <property type="entry name" value="Bgal_small_N"/>
    <property type="match status" value="1"/>
</dbReference>
<dbReference type="InterPro" id="IPR023230">
    <property type="entry name" value="Glyco_hydro_2_CS"/>
</dbReference>
<evidence type="ECO:0000256" key="4">
    <source>
        <dbReference type="ARBA" id="ARBA00013303"/>
    </source>
</evidence>
<dbReference type="PROSITE" id="PS00719">
    <property type="entry name" value="GLYCOSYL_HYDROL_F2_1"/>
    <property type="match status" value="1"/>
</dbReference>
<dbReference type="SUPFAM" id="SSF51445">
    <property type="entry name" value="(Trans)glycosidases"/>
    <property type="match status" value="1"/>
</dbReference>
<dbReference type="Gene3D" id="2.70.98.10">
    <property type="match status" value="1"/>
</dbReference>
<dbReference type="Gene3D" id="2.60.120.260">
    <property type="entry name" value="Galactose-binding domain-like"/>
    <property type="match status" value="1"/>
</dbReference>
<dbReference type="Proteomes" id="UP000824082">
    <property type="component" value="Unassembled WGS sequence"/>
</dbReference>
<dbReference type="GO" id="GO:0004565">
    <property type="term" value="F:beta-galactosidase activity"/>
    <property type="evidence" value="ECO:0007669"/>
    <property type="project" value="UniProtKB-EC"/>
</dbReference>
<dbReference type="SUPFAM" id="SSF74650">
    <property type="entry name" value="Galactose mutarotase-like"/>
    <property type="match status" value="1"/>
</dbReference>
<evidence type="ECO:0000256" key="8">
    <source>
        <dbReference type="RuleBase" id="RU361154"/>
    </source>
</evidence>
<dbReference type="InterPro" id="IPR017853">
    <property type="entry name" value="GH"/>
</dbReference>
<evidence type="ECO:0000256" key="2">
    <source>
        <dbReference type="ARBA" id="ARBA00007401"/>
    </source>
</evidence>
<comment type="similarity">
    <text evidence="2 8">Belongs to the glycosyl hydrolase 2 family.</text>
</comment>
<dbReference type="Gene3D" id="3.20.20.80">
    <property type="entry name" value="Glycosidases"/>
    <property type="match status" value="1"/>
</dbReference>
<keyword evidence="5 8" id="KW-0378">Hydrolase</keyword>
<name>A0A9D1LKS1_9FIRM</name>
<dbReference type="InterPro" id="IPR011013">
    <property type="entry name" value="Gal_mutarotase_sf_dom"/>
</dbReference>
<feature type="domain" description="Beta galactosidase small chain/" evidence="9">
    <location>
        <begin position="723"/>
        <end position="997"/>
    </location>
</feature>
<dbReference type="InterPro" id="IPR006104">
    <property type="entry name" value="Glyco_hydro_2_N"/>
</dbReference>
<dbReference type="InterPro" id="IPR050347">
    <property type="entry name" value="Bact_Beta-galactosidase"/>
</dbReference>
<dbReference type="InterPro" id="IPR036156">
    <property type="entry name" value="Beta-gal/glucu_dom_sf"/>
</dbReference>
<dbReference type="Pfam" id="PF02836">
    <property type="entry name" value="Glyco_hydro_2_C"/>
    <property type="match status" value="1"/>
</dbReference>
<dbReference type="Pfam" id="PF16353">
    <property type="entry name" value="LacZ_4"/>
    <property type="match status" value="1"/>
</dbReference>
<accession>A0A9D1LKS1</accession>
<sequence>MESMDYSYQWLDDPKVFAVNRRDAHSDHYFATQAGLEQSDLELSLNGEWELSVFETPEDPGVKPFCLEHAAPQRQIQVPGHLQLQGVWNPQYVNVQYPWDGKLETQIGAPIPDRSLACYRKSFTLPWDWQGKEVSVVFHGADCAIYVFCNGHFVGYGEDSATPSEFDLTPWLDFAGENTLTVQLFRRSSASWLEDQDFWRLSGLYRDVTLVARPECHLEDLFLHPNLTEDYAKGDLAVEYRCTGQPKGYAVTAKLTAPDGSEAGKGGSCAWDGRFSIPVERPALWSGEFPNLYTLELWVVRESDNAVVEYCRTKTGFRRLELLRGAYHINGKKLQLRGVNRHEFCLEHGRAVPEEVMLEDIFCLKRNNINAVRTSHYPNQSAWYRLCDEYGIYLIDETNLETHGSWSQAEGLSPQWNLPGNREEWKDTVVDRARSMVERDKNHPSIVIWSCGNESFAGTGLEAMSDFIRRRDPSRPVHYEGVNFYRDFQYISDFESHMYAKAAEAREYLENNPAKPYLLCEYAHAMHNSCGGLDEYGKLEQYPGYQGGFIWDFVDQCLLDEDGNYCYGGDFGDRPTDYDFCCNGILFADRTESPKMQEVKQVYSPVRITVARNRVAVENRRLFANLSDLKLICTAVQQGKEIFRQEFNLTAGPGETEVIPLIFPEAGEQDLLLSAVAVLAQDTPWAKAGYPVTFGEKLAEGSRRTTFQRGGPLEIIEGGWNVGAKWEGGSVLFSLTEGGIVSLTHHGKELVALPPRPCYWRASTSNDIGWKFPQESGIWAAADLLGRPTEHSYDIDPDRTMLTVRYRFGAPSLPRLDVAVSYTVNSSGEILVSAQYNGISGQPLLPQFGLRFTLNRELEYLSYFGRGPEENYCDRNTGAALGWYQTTVQDCLTPYAKCQECGNRTEVRSFTLTDEQGVGLSVQRLGEDLLEISCLPVSAFELQNARHPSELPQQHYTHLKVLAAQMGVGGDDSWGAPVLPRYRLSSQQDYAVRFILQTIG</sequence>
<dbReference type="PANTHER" id="PTHR46323">
    <property type="entry name" value="BETA-GALACTOSIDASE"/>
    <property type="match status" value="1"/>
</dbReference>
<evidence type="ECO:0000259" key="9">
    <source>
        <dbReference type="SMART" id="SM01038"/>
    </source>
</evidence>
<keyword evidence="6 8" id="KW-0326">Glycosidase</keyword>
<organism evidence="10 11">
    <name type="scientific">Candidatus Egerieicola faecale</name>
    <dbReference type="NCBI Taxonomy" id="2840774"/>
    <lineage>
        <taxon>Bacteria</taxon>
        <taxon>Bacillati</taxon>
        <taxon>Bacillota</taxon>
        <taxon>Clostridia</taxon>
        <taxon>Eubacteriales</taxon>
        <taxon>Oscillospiraceae</taxon>
        <taxon>Oscillospiraceae incertae sedis</taxon>
        <taxon>Candidatus Egerieicola</taxon>
    </lineage>
</organism>
<dbReference type="PRINTS" id="PR00132">
    <property type="entry name" value="GLHYDRLASE2"/>
</dbReference>
<dbReference type="Gene3D" id="2.60.40.10">
    <property type="entry name" value="Immunoglobulins"/>
    <property type="match status" value="2"/>
</dbReference>
<dbReference type="EMBL" id="DVMX01000132">
    <property type="protein sequence ID" value="HIU42252.1"/>
    <property type="molecule type" value="Genomic_DNA"/>
</dbReference>
<dbReference type="SUPFAM" id="SSF49303">
    <property type="entry name" value="beta-Galactosidase/glucuronidase domain"/>
    <property type="match status" value="2"/>
</dbReference>
<dbReference type="AlphaFoldDB" id="A0A9D1LKS1"/>
<evidence type="ECO:0000313" key="10">
    <source>
        <dbReference type="EMBL" id="HIU42252.1"/>
    </source>
</evidence>
<evidence type="ECO:0000313" key="11">
    <source>
        <dbReference type="Proteomes" id="UP000824082"/>
    </source>
</evidence>
<dbReference type="Pfam" id="PF00703">
    <property type="entry name" value="Glyco_hydro_2"/>
    <property type="match status" value="1"/>
</dbReference>
<dbReference type="InterPro" id="IPR013783">
    <property type="entry name" value="Ig-like_fold"/>
</dbReference>
<dbReference type="InterPro" id="IPR006101">
    <property type="entry name" value="Glyco_hydro_2"/>
</dbReference>
<reference evidence="10" key="2">
    <citation type="journal article" date="2021" name="PeerJ">
        <title>Extensive microbial diversity within the chicken gut microbiome revealed by metagenomics and culture.</title>
        <authorList>
            <person name="Gilroy R."/>
            <person name="Ravi A."/>
            <person name="Getino M."/>
            <person name="Pursley I."/>
            <person name="Horton D.L."/>
            <person name="Alikhan N.F."/>
            <person name="Baker D."/>
            <person name="Gharbi K."/>
            <person name="Hall N."/>
            <person name="Watson M."/>
            <person name="Adriaenssens E.M."/>
            <person name="Foster-Nyarko E."/>
            <person name="Jarju S."/>
            <person name="Secka A."/>
            <person name="Antonio M."/>
            <person name="Oren A."/>
            <person name="Chaudhuri R.R."/>
            <person name="La Ragione R."/>
            <person name="Hildebrand F."/>
            <person name="Pallen M.J."/>
        </authorList>
    </citation>
    <scope>NUCLEOTIDE SEQUENCE</scope>
    <source>
        <strain evidence="10">4509</strain>
    </source>
</reference>
<dbReference type="InterPro" id="IPR006102">
    <property type="entry name" value="Ig-like_GH2"/>
</dbReference>
<dbReference type="PROSITE" id="PS00608">
    <property type="entry name" value="GLYCOSYL_HYDROL_F2_2"/>
    <property type="match status" value="1"/>
</dbReference>
<evidence type="ECO:0000256" key="5">
    <source>
        <dbReference type="ARBA" id="ARBA00022801"/>
    </source>
</evidence>
<protein>
    <recommendedName>
        <fullName evidence="4 8">Beta-galactosidase</fullName>
        <ecNumber evidence="3 8">3.2.1.23</ecNumber>
    </recommendedName>
    <alternativeName>
        <fullName evidence="7 8">Lactase</fullName>
    </alternativeName>
</protein>
<evidence type="ECO:0000256" key="3">
    <source>
        <dbReference type="ARBA" id="ARBA00012756"/>
    </source>
</evidence>
<gene>
    <name evidence="10" type="ORF">IAD19_06830</name>
</gene>
<dbReference type="Pfam" id="PF02837">
    <property type="entry name" value="Glyco_hydro_2_N"/>
    <property type="match status" value="1"/>
</dbReference>
<dbReference type="GO" id="GO:0030246">
    <property type="term" value="F:carbohydrate binding"/>
    <property type="evidence" value="ECO:0007669"/>
    <property type="project" value="InterPro"/>
</dbReference>
<proteinExistence type="inferred from homology"/>
<reference evidence="10" key="1">
    <citation type="submission" date="2020-10" db="EMBL/GenBank/DDBJ databases">
        <authorList>
            <person name="Gilroy R."/>
        </authorList>
    </citation>
    <scope>NUCLEOTIDE SEQUENCE</scope>
    <source>
        <strain evidence="10">4509</strain>
    </source>
</reference>
<dbReference type="InterPro" id="IPR023232">
    <property type="entry name" value="Glyco_hydro_2_AS"/>
</dbReference>
<dbReference type="GO" id="GO:0005990">
    <property type="term" value="P:lactose catabolic process"/>
    <property type="evidence" value="ECO:0007669"/>
    <property type="project" value="TreeGrafter"/>
</dbReference>
<dbReference type="PANTHER" id="PTHR46323:SF2">
    <property type="entry name" value="BETA-GALACTOSIDASE"/>
    <property type="match status" value="1"/>
</dbReference>
<dbReference type="InterPro" id="IPR032312">
    <property type="entry name" value="LacZ_4"/>
</dbReference>
<dbReference type="SUPFAM" id="SSF49785">
    <property type="entry name" value="Galactose-binding domain-like"/>
    <property type="match status" value="1"/>
</dbReference>
<dbReference type="InterPro" id="IPR006103">
    <property type="entry name" value="Glyco_hydro_2_cat"/>
</dbReference>
<evidence type="ECO:0000256" key="1">
    <source>
        <dbReference type="ARBA" id="ARBA00001412"/>
    </source>
</evidence>
<dbReference type="InterPro" id="IPR008979">
    <property type="entry name" value="Galactose-bd-like_sf"/>
</dbReference>
<comment type="catalytic activity">
    <reaction evidence="1 8">
        <text>Hydrolysis of terminal non-reducing beta-D-galactose residues in beta-D-galactosides.</text>
        <dbReference type="EC" id="3.2.1.23"/>
    </reaction>
</comment>
<dbReference type="Pfam" id="PF02929">
    <property type="entry name" value="Bgal_small_N"/>
    <property type="match status" value="1"/>
</dbReference>
<evidence type="ECO:0000256" key="7">
    <source>
        <dbReference type="ARBA" id="ARBA00032230"/>
    </source>
</evidence>